<feature type="signal peptide" evidence="2">
    <location>
        <begin position="1"/>
        <end position="17"/>
    </location>
</feature>
<comment type="caution">
    <text evidence="3">The sequence shown here is derived from an EMBL/GenBank/DDBJ whole genome shotgun (WGS) entry which is preliminary data.</text>
</comment>
<dbReference type="EMBL" id="JAMQBK010000159">
    <property type="protein sequence ID" value="MCM2375280.1"/>
    <property type="molecule type" value="Genomic_DNA"/>
</dbReference>
<keyword evidence="2" id="KW-0732">Signal</keyword>
<organism evidence="3 4">
    <name type="scientific">Aporhodopirellula aestuarii</name>
    <dbReference type="NCBI Taxonomy" id="2950107"/>
    <lineage>
        <taxon>Bacteria</taxon>
        <taxon>Pseudomonadati</taxon>
        <taxon>Planctomycetota</taxon>
        <taxon>Planctomycetia</taxon>
        <taxon>Pirellulales</taxon>
        <taxon>Pirellulaceae</taxon>
        <taxon>Aporhodopirellula</taxon>
    </lineage>
</organism>
<evidence type="ECO:0000256" key="2">
    <source>
        <dbReference type="SAM" id="SignalP"/>
    </source>
</evidence>
<sequence length="62" mass="6743">MLLRGLICLCLFIPVAAGCSDNSETRVIDTSQRTRLTPEEKKARMGAMDAEATDVTTPGEEE</sequence>
<name>A0ABT0UGD9_9BACT</name>
<feature type="region of interest" description="Disordered" evidence="1">
    <location>
        <begin position="30"/>
        <end position="62"/>
    </location>
</feature>
<evidence type="ECO:0000313" key="4">
    <source>
        <dbReference type="Proteomes" id="UP001202961"/>
    </source>
</evidence>
<keyword evidence="4" id="KW-1185">Reference proteome</keyword>
<proteinExistence type="predicted"/>
<evidence type="ECO:0000256" key="1">
    <source>
        <dbReference type="SAM" id="MobiDB-lite"/>
    </source>
</evidence>
<evidence type="ECO:0008006" key="5">
    <source>
        <dbReference type="Google" id="ProtNLM"/>
    </source>
</evidence>
<reference evidence="3 4" key="1">
    <citation type="journal article" date="2022" name="Syst. Appl. Microbiol.">
        <title>Rhodopirellula aestuarii sp. nov., a novel member of the genus Rhodopirellula isolated from brackish sediments collected in the Tagus River estuary, Portugal.</title>
        <authorList>
            <person name="Vitorino I.R."/>
            <person name="Klimek D."/>
            <person name="Calusinska M."/>
            <person name="Lobo-da-Cunha A."/>
            <person name="Vasconcelos V."/>
            <person name="Lage O.M."/>
        </authorList>
    </citation>
    <scope>NUCLEOTIDE SEQUENCE [LARGE SCALE GENOMIC DNA]</scope>
    <source>
        <strain evidence="3 4">ICT_H3.1</strain>
    </source>
</reference>
<gene>
    <name evidence="3" type="ORF">NB063_32055</name>
</gene>
<evidence type="ECO:0000313" key="3">
    <source>
        <dbReference type="EMBL" id="MCM2375280.1"/>
    </source>
</evidence>
<protein>
    <recommendedName>
        <fullName evidence="5">Secreted protein</fullName>
    </recommendedName>
</protein>
<dbReference type="PROSITE" id="PS51257">
    <property type="entry name" value="PROKAR_LIPOPROTEIN"/>
    <property type="match status" value="1"/>
</dbReference>
<dbReference type="Proteomes" id="UP001202961">
    <property type="component" value="Unassembled WGS sequence"/>
</dbReference>
<dbReference type="RefSeq" id="WP_250933925.1">
    <property type="nucleotide sequence ID" value="NZ_JAMQBK010000159.1"/>
</dbReference>
<accession>A0ABT0UGD9</accession>
<feature type="chain" id="PRO_5046467117" description="Secreted protein" evidence="2">
    <location>
        <begin position="18"/>
        <end position="62"/>
    </location>
</feature>